<dbReference type="Proteomes" id="UP001481872">
    <property type="component" value="Unassembled WGS sequence"/>
</dbReference>
<evidence type="ECO:0000256" key="1">
    <source>
        <dbReference type="SAM" id="Phobius"/>
    </source>
</evidence>
<dbReference type="Pfam" id="PF11070">
    <property type="entry name" value="DUF2871"/>
    <property type="match status" value="1"/>
</dbReference>
<keyword evidence="3" id="KW-1185">Reference proteome</keyword>
<feature type="transmembrane region" description="Helical" evidence="1">
    <location>
        <begin position="70"/>
        <end position="90"/>
    </location>
</feature>
<keyword evidence="1" id="KW-1133">Transmembrane helix</keyword>
<feature type="transmembrane region" description="Helical" evidence="1">
    <location>
        <begin position="32"/>
        <end position="50"/>
    </location>
</feature>
<evidence type="ECO:0000313" key="3">
    <source>
        <dbReference type="Proteomes" id="UP001481872"/>
    </source>
</evidence>
<dbReference type="EMBL" id="JBBNPS010000004">
    <property type="protein sequence ID" value="MEQ3353228.1"/>
    <property type="molecule type" value="Genomic_DNA"/>
</dbReference>
<comment type="caution">
    <text evidence="2">The sequence shown here is derived from an EMBL/GenBank/DDBJ whole genome shotgun (WGS) entry which is preliminary data.</text>
</comment>
<proteinExistence type="predicted"/>
<dbReference type="InterPro" id="IPR021299">
    <property type="entry name" value="DUF2871"/>
</dbReference>
<keyword evidence="1" id="KW-0472">Membrane</keyword>
<sequence>MKEFELFFDSMYLIFVIFIGIRLLLLRKENTGLVGAMAMLLGLGDAFHLIPRIVANVEVNGFEVNATGLFIGTRVSAMTMSLFYLLFYYYIRREMKASNRTLDLAMPALFLIRVVTVILSFNRSQTMDLISNIPFVIMGLVDIVLLFNRRENTNLGKLYLYVFFSFLFYVPVVLFKETMPTIGMLMMPKTVMYVLIVWKLYCNLKGEFNRDDLLQFALAYLFFGIFAGAFYREIGKIYPVVTKMAFLHVHLIVLGFVLLTIAYLLLRDRAFENARLKKLLTIYNFGMFFSFSSMFLHGLIDSYTVGAFARIGMVAVSGVGHILLTVALIWAVASGLKFVEA</sequence>
<feature type="transmembrane region" description="Helical" evidence="1">
    <location>
        <begin position="158"/>
        <end position="175"/>
    </location>
</feature>
<dbReference type="RefSeq" id="WP_148472658.1">
    <property type="nucleotide sequence ID" value="NZ_JAOQJD010000005.1"/>
</dbReference>
<name>A0ABV1J5N2_9FIRM</name>
<evidence type="ECO:0000313" key="2">
    <source>
        <dbReference type="EMBL" id="MEQ3353228.1"/>
    </source>
</evidence>
<feature type="transmembrane region" description="Helical" evidence="1">
    <location>
        <begin position="6"/>
        <end position="25"/>
    </location>
</feature>
<feature type="transmembrane region" description="Helical" evidence="1">
    <location>
        <begin position="278"/>
        <end position="299"/>
    </location>
</feature>
<feature type="transmembrane region" description="Helical" evidence="1">
    <location>
        <begin position="181"/>
        <end position="201"/>
    </location>
</feature>
<feature type="transmembrane region" description="Helical" evidence="1">
    <location>
        <begin position="127"/>
        <end position="146"/>
    </location>
</feature>
<accession>A0ABV1J5N2</accession>
<protein>
    <submittedName>
        <fullName evidence="2">DUF2871 family protein</fullName>
    </submittedName>
</protein>
<feature type="transmembrane region" description="Helical" evidence="1">
    <location>
        <begin position="244"/>
        <end position="266"/>
    </location>
</feature>
<gene>
    <name evidence="2" type="ORF">AAA081_02775</name>
</gene>
<keyword evidence="1" id="KW-0812">Transmembrane</keyword>
<reference evidence="2 3" key="1">
    <citation type="submission" date="2024-04" db="EMBL/GenBank/DDBJ databases">
        <title>Human intestinal bacterial collection.</title>
        <authorList>
            <person name="Pauvert C."/>
            <person name="Hitch T.C.A."/>
            <person name="Clavel T."/>
        </authorList>
    </citation>
    <scope>NUCLEOTIDE SEQUENCE [LARGE SCALE GENOMIC DNA]</scope>
    <source>
        <strain evidence="2 3">CLA-SR-H026</strain>
    </source>
</reference>
<feature type="transmembrane region" description="Helical" evidence="1">
    <location>
        <begin position="311"/>
        <end position="333"/>
    </location>
</feature>
<feature type="transmembrane region" description="Helical" evidence="1">
    <location>
        <begin position="213"/>
        <end position="232"/>
    </location>
</feature>
<feature type="transmembrane region" description="Helical" evidence="1">
    <location>
        <begin position="102"/>
        <end position="121"/>
    </location>
</feature>
<organism evidence="2 3">
    <name type="scientific">Aedoeadaptatus acetigenes</name>
    <dbReference type="NCBI Taxonomy" id="2981723"/>
    <lineage>
        <taxon>Bacteria</taxon>
        <taxon>Bacillati</taxon>
        <taxon>Bacillota</taxon>
        <taxon>Tissierellia</taxon>
        <taxon>Tissierellales</taxon>
        <taxon>Peptoniphilaceae</taxon>
        <taxon>Aedoeadaptatus</taxon>
    </lineage>
</organism>